<sequence length="294" mass="32990">MTKLIKATSLTIVFSLLLSYFFYDEINSLLTYTYTEEITLAHSETVSIGILDILSTYLSNGVFYSTFAFLTSLNSWLPMLLGGVAVTTFALSRKHKESLTNTTKLWIVVIATYAMTQIITHNFDLNYLAYQWGFTVSNGASVPTSPYSLTTTGSMIEYHYWLSIKTFFQDFKWGALEIIIGGLVILWATIKASSLAYDATKNQTTLIDLLLVPLAALLSLFAVLFLPYRLSGSSDDENNIQEKQLNDLFLRIGFSEKRAHKLTHKMTGSDSMISTLKDNQASLIHTIMKIVKSK</sequence>
<proteinExistence type="predicted"/>
<feature type="transmembrane region" description="Helical" evidence="1">
    <location>
        <begin position="103"/>
        <end position="123"/>
    </location>
</feature>
<accession>A0A5Q4ZYJ5</accession>
<feature type="transmembrane region" description="Helical" evidence="1">
    <location>
        <begin position="7"/>
        <end position="23"/>
    </location>
</feature>
<gene>
    <name evidence="2" type="ORF">AW0309160_04414</name>
</gene>
<evidence type="ECO:0000256" key="1">
    <source>
        <dbReference type="SAM" id="Phobius"/>
    </source>
</evidence>
<keyword evidence="1" id="KW-1133">Transmembrane helix</keyword>
<feature type="transmembrane region" description="Helical" evidence="1">
    <location>
        <begin position="67"/>
        <end position="91"/>
    </location>
</feature>
<feature type="transmembrane region" description="Helical" evidence="1">
    <location>
        <begin position="178"/>
        <end position="197"/>
    </location>
</feature>
<feature type="transmembrane region" description="Helical" evidence="1">
    <location>
        <begin position="209"/>
        <end position="228"/>
    </location>
</feature>
<protein>
    <submittedName>
        <fullName evidence="2">Uncharacterized protein</fullName>
    </submittedName>
</protein>
<name>A0A5Q4ZYJ5_9GAMM</name>
<dbReference type="AlphaFoldDB" id="A0A5Q4ZYJ5"/>
<dbReference type="EMBL" id="LR721753">
    <property type="protein sequence ID" value="VVV06920.1"/>
    <property type="molecule type" value="Genomic_DNA"/>
</dbReference>
<evidence type="ECO:0000313" key="2">
    <source>
        <dbReference type="EMBL" id="VVV06920.1"/>
    </source>
</evidence>
<reference evidence="2" key="1">
    <citation type="submission" date="2019-09" db="EMBL/GenBank/DDBJ databases">
        <authorList>
            <person name="Hjerde E."/>
        </authorList>
    </citation>
    <scope>NUCLEOTIDE SEQUENCE [LARGE SCALE GENOMIC DNA]</scope>
    <source>
        <strain evidence="2">06/09/160</strain>
        <plasmid evidence="2">pAWOD_2</plasmid>
    </source>
</reference>
<geneLocation type="plasmid" evidence="2">
    <name>pAWOD_2</name>
</geneLocation>
<keyword evidence="1" id="KW-0812">Transmembrane</keyword>
<keyword evidence="1" id="KW-0472">Membrane</keyword>
<dbReference type="RefSeq" id="WP_192957827.1">
    <property type="nucleotide sequence ID" value="NZ_LR721753.1"/>
</dbReference>
<organism evidence="2">
    <name type="scientific">Aliivibrio wodanis</name>
    <dbReference type="NCBI Taxonomy" id="80852"/>
    <lineage>
        <taxon>Bacteria</taxon>
        <taxon>Pseudomonadati</taxon>
        <taxon>Pseudomonadota</taxon>
        <taxon>Gammaproteobacteria</taxon>
        <taxon>Vibrionales</taxon>
        <taxon>Vibrionaceae</taxon>
        <taxon>Aliivibrio</taxon>
    </lineage>
</organism>
<keyword evidence="2" id="KW-0614">Plasmid</keyword>